<keyword evidence="4 7" id="KW-0812">Transmembrane</keyword>
<evidence type="ECO:0000256" key="5">
    <source>
        <dbReference type="ARBA" id="ARBA00022989"/>
    </source>
</evidence>
<feature type="transmembrane region" description="Helical" evidence="7">
    <location>
        <begin position="340"/>
        <end position="360"/>
    </location>
</feature>
<accession>A0A518BJJ4</accession>
<evidence type="ECO:0000256" key="2">
    <source>
        <dbReference type="ARBA" id="ARBA00007430"/>
    </source>
</evidence>
<dbReference type="Pfam" id="PF13440">
    <property type="entry name" value="Polysacc_synt_3"/>
    <property type="match status" value="1"/>
</dbReference>
<keyword evidence="9" id="KW-1185">Reference proteome</keyword>
<dbReference type="KEGG" id="pbap:Pla133_22240"/>
<name>A0A518BJJ4_9BACT</name>
<sequence>MGTLVAKAPVREGQVETTGLPTRRDAVRQAGWMLSGGVVQSGVAFGANLILVRHISPEGFGRFALLMASVSLVLAVLSLRTGLLVIREGARGAGAIAPERRDLFVNALYQETIFCGLLALGWTLVAGQLDLAAGVLLAALLLAHLLSNLKAFHERQMAYRSLSVLESGSQLAGHGVAVALALLGAGAAALYARELALALVGLIGLASLRALPTVRWRWLRPRDWAGLAHEAKDVWLDGALEGGFARVLVLAAGAIGGPAGAGLFFQAHRLATVPHQLLAPLAGRLAYNWFSRAETEAARRTGRRRLMLTLAGPLLAAGVATWFLADSLVPWLLGERWADAAPLLATMVGCIVGTSLFATAKMYVLATRRARILVIARVAQFLGLGLGLGLVLLAPGLGVRAVGIGLSLAFAFGLVTALAGLRAAERD</sequence>
<dbReference type="PANTHER" id="PTHR30250">
    <property type="entry name" value="PST FAMILY PREDICTED COLANIC ACID TRANSPORTER"/>
    <property type="match status" value="1"/>
</dbReference>
<dbReference type="RefSeq" id="WP_145065055.1">
    <property type="nucleotide sequence ID" value="NZ_CP036287.1"/>
</dbReference>
<evidence type="ECO:0000256" key="3">
    <source>
        <dbReference type="ARBA" id="ARBA00022475"/>
    </source>
</evidence>
<evidence type="ECO:0000313" key="8">
    <source>
        <dbReference type="EMBL" id="QDU67146.1"/>
    </source>
</evidence>
<feature type="transmembrane region" description="Helical" evidence="7">
    <location>
        <begin position="131"/>
        <end position="151"/>
    </location>
</feature>
<gene>
    <name evidence="8" type="ORF">Pla133_22240</name>
</gene>
<dbReference type="GO" id="GO:0005886">
    <property type="term" value="C:plasma membrane"/>
    <property type="evidence" value="ECO:0007669"/>
    <property type="project" value="UniProtKB-SubCell"/>
</dbReference>
<protein>
    <submittedName>
        <fullName evidence="8">Colanic acid exporter</fullName>
    </submittedName>
</protein>
<feature type="transmembrane region" description="Helical" evidence="7">
    <location>
        <begin position="401"/>
        <end position="421"/>
    </location>
</feature>
<feature type="transmembrane region" description="Helical" evidence="7">
    <location>
        <begin position="306"/>
        <end position="325"/>
    </location>
</feature>
<comment type="similarity">
    <text evidence="2">Belongs to the polysaccharide synthase family.</text>
</comment>
<feature type="transmembrane region" description="Helical" evidence="7">
    <location>
        <begin position="107"/>
        <end position="125"/>
    </location>
</feature>
<feature type="transmembrane region" description="Helical" evidence="7">
    <location>
        <begin position="372"/>
        <end position="395"/>
    </location>
</feature>
<comment type="subcellular location">
    <subcellularLocation>
        <location evidence="1">Cell membrane</location>
        <topology evidence="1">Multi-pass membrane protein</topology>
    </subcellularLocation>
</comment>
<keyword evidence="3" id="KW-1003">Cell membrane</keyword>
<evidence type="ECO:0000256" key="7">
    <source>
        <dbReference type="SAM" id="Phobius"/>
    </source>
</evidence>
<evidence type="ECO:0000256" key="4">
    <source>
        <dbReference type="ARBA" id="ARBA00022692"/>
    </source>
</evidence>
<evidence type="ECO:0000256" key="6">
    <source>
        <dbReference type="ARBA" id="ARBA00023136"/>
    </source>
</evidence>
<evidence type="ECO:0000256" key="1">
    <source>
        <dbReference type="ARBA" id="ARBA00004651"/>
    </source>
</evidence>
<proteinExistence type="inferred from homology"/>
<evidence type="ECO:0000313" key="9">
    <source>
        <dbReference type="Proteomes" id="UP000316921"/>
    </source>
</evidence>
<keyword evidence="5 7" id="KW-1133">Transmembrane helix</keyword>
<keyword evidence="6 7" id="KW-0472">Membrane</keyword>
<dbReference type="PANTHER" id="PTHR30250:SF10">
    <property type="entry name" value="LIPOPOLYSACCHARIDE BIOSYNTHESIS PROTEIN WZXC"/>
    <property type="match status" value="1"/>
</dbReference>
<dbReference type="InterPro" id="IPR050833">
    <property type="entry name" value="Poly_Biosynth_Transport"/>
</dbReference>
<feature type="transmembrane region" description="Helical" evidence="7">
    <location>
        <begin position="63"/>
        <end position="86"/>
    </location>
</feature>
<feature type="transmembrane region" description="Helical" evidence="7">
    <location>
        <begin position="30"/>
        <end position="51"/>
    </location>
</feature>
<dbReference type="AlphaFoldDB" id="A0A518BJJ4"/>
<dbReference type="Proteomes" id="UP000316921">
    <property type="component" value="Chromosome"/>
</dbReference>
<organism evidence="8 9">
    <name type="scientific">Engelhardtia mirabilis</name>
    <dbReference type="NCBI Taxonomy" id="2528011"/>
    <lineage>
        <taxon>Bacteria</taxon>
        <taxon>Pseudomonadati</taxon>
        <taxon>Planctomycetota</taxon>
        <taxon>Planctomycetia</taxon>
        <taxon>Planctomycetia incertae sedis</taxon>
        <taxon>Engelhardtia</taxon>
    </lineage>
</organism>
<feature type="transmembrane region" description="Helical" evidence="7">
    <location>
        <begin position="171"/>
        <end position="189"/>
    </location>
</feature>
<reference evidence="8 9" key="1">
    <citation type="submission" date="2019-02" db="EMBL/GenBank/DDBJ databases">
        <title>Deep-cultivation of Planctomycetes and their phenomic and genomic characterization uncovers novel biology.</title>
        <authorList>
            <person name="Wiegand S."/>
            <person name="Jogler M."/>
            <person name="Boedeker C."/>
            <person name="Pinto D."/>
            <person name="Vollmers J."/>
            <person name="Rivas-Marin E."/>
            <person name="Kohn T."/>
            <person name="Peeters S.H."/>
            <person name="Heuer A."/>
            <person name="Rast P."/>
            <person name="Oberbeckmann S."/>
            <person name="Bunk B."/>
            <person name="Jeske O."/>
            <person name="Meyerdierks A."/>
            <person name="Storesund J.E."/>
            <person name="Kallscheuer N."/>
            <person name="Luecker S."/>
            <person name="Lage O.M."/>
            <person name="Pohl T."/>
            <person name="Merkel B.J."/>
            <person name="Hornburger P."/>
            <person name="Mueller R.-W."/>
            <person name="Bruemmer F."/>
            <person name="Labrenz M."/>
            <person name="Spormann A.M."/>
            <person name="Op den Camp H."/>
            <person name="Overmann J."/>
            <person name="Amann R."/>
            <person name="Jetten M.S.M."/>
            <person name="Mascher T."/>
            <person name="Medema M.H."/>
            <person name="Devos D.P."/>
            <person name="Kaster A.-K."/>
            <person name="Ovreas L."/>
            <person name="Rohde M."/>
            <person name="Galperin M.Y."/>
            <person name="Jogler C."/>
        </authorList>
    </citation>
    <scope>NUCLEOTIDE SEQUENCE [LARGE SCALE GENOMIC DNA]</scope>
    <source>
        <strain evidence="8 9">Pla133</strain>
    </source>
</reference>
<dbReference type="EMBL" id="CP036287">
    <property type="protein sequence ID" value="QDU67146.1"/>
    <property type="molecule type" value="Genomic_DNA"/>
</dbReference>